<organism evidence="4 5">
    <name type="scientific">Rhynchophorus ferrugineus</name>
    <name type="common">Red palm weevil</name>
    <name type="synonym">Curculio ferrugineus</name>
    <dbReference type="NCBI Taxonomy" id="354439"/>
    <lineage>
        <taxon>Eukaryota</taxon>
        <taxon>Metazoa</taxon>
        <taxon>Ecdysozoa</taxon>
        <taxon>Arthropoda</taxon>
        <taxon>Hexapoda</taxon>
        <taxon>Insecta</taxon>
        <taxon>Pterygota</taxon>
        <taxon>Neoptera</taxon>
        <taxon>Endopterygota</taxon>
        <taxon>Coleoptera</taxon>
        <taxon>Polyphaga</taxon>
        <taxon>Cucujiformia</taxon>
        <taxon>Curculionidae</taxon>
        <taxon>Dryophthorinae</taxon>
        <taxon>Rhynchophorus</taxon>
    </lineage>
</organism>
<dbReference type="InterPro" id="IPR000618">
    <property type="entry name" value="Insect_cuticle"/>
</dbReference>
<evidence type="ECO:0000256" key="3">
    <source>
        <dbReference type="SAM" id="SignalP"/>
    </source>
</evidence>
<gene>
    <name evidence="4" type="ORF">GWI33_007160</name>
</gene>
<evidence type="ECO:0000313" key="4">
    <source>
        <dbReference type="EMBL" id="KAF7286200.1"/>
    </source>
</evidence>
<feature type="signal peptide" evidence="3">
    <location>
        <begin position="1"/>
        <end position="16"/>
    </location>
</feature>
<dbReference type="InterPro" id="IPR050468">
    <property type="entry name" value="Cuticle_Struct_Prot"/>
</dbReference>
<name>A0A834MMP2_RHYFE</name>
<dbReference type="Proteomes" id="UP000625711">
    <property type="component" value="Unassembled WGS sequence"/>
</dbReference>
<dbReference type="OrthoDB" id="6379191at2759"/>
<comment type="caution">
    <text evidence="4">The sequence shown here is derived from an EMBL/GenBank/DDBJ whole genome shotgun (WGS) entry which is preliminary data.</text>
</comment>
<keyword evidence="5" id="KW-1185">Reference proteome</keyword>
<dbReference type="Pfam" id="PF00379">
    <property type="entry name" value="Chitin_bind_4"/>
    <property type="match status" value="1"/>
</dbReference>
<accession>A0A834MMP2</accession>
<keyword evidence="1 2" id="KW-0193">Cuticle</keyword>
<dbReference type="AlphaFoldDB" id="A0A834MMP2"/>
<dbReference type="PRINTS" id="PR00947">
    <property type="entry name" value="CUTICLE"/>
</dbReference>
<dbReference type="PANTHER" id="PTHR10380">
    <property type="entry name" value="CUTICLE PROTEIN"/>
    <property type="match status" value="1"/>
</dbReference>
<reference evidence="4" key="1">
    <citation type="submission" date="2020-08" db="EMBL/GenBank/DDBJ databases">
        <title>Genome sequencing and assembly of the red palm weevil Rhynchophorus ferrugineus.</title>
        <authorList>
            <person name="Dias G.B."/>
            <person name="Bergman C.M."/>
            <person name="Manee M."/>
        </authorList>
    </citation>
    <scope>NUCLEOTIDE SEQUENCE</scope>
    <source>
        <strain evidence="4">AA-2017</strain>
        <tissue evidence="4">Whole larva</tissue>
    </source>
</reference>
<keyword evidence="3" id="KW-0732">Signal</keyword>
<proteinExistence type="predicted"/>
<evidence type="ECO:0000256" key="2">
    <source>
        <dbReference type="PROSITE-ProRule" id="PRU00497"/>
    </source>
</evidence>
<dbReference type="InterPro" id="IPR031311">
    <property type="entry name" value="CHIT_BIND_RR_consensus"/>
</dbReference>
<sequence>MYKLVAVFATIALVQCAKLSSLSEHEPVPIISQVQEVNPEGDFKWSFESGDGTKQEQTGAFKTIDKDIVVEEVHGSFSYVDSEGKTHSVNYVANEQGYLPSGDDIAPEILSNLEYIASHPQPIQTELKHV</sequence>
<protein>
    <submittedName>
        <fullName evidence="4">Uncharacterized protein</fullName>
    </submittedName>
</protein>
<dbReference type="PROSITE" id="PS00233">
    <property type="entry name" value="CHIT_BIND_RR_1"/>
    <property type="match status" value="1"/>
</dbReference>
<feature type="chain" id="PRO_5032598922" evidence="3">
    <location>
        <begin position="17"/>
        <end position="130"/>
    </location>
</feature>
<dbReference type="GO" id="GO:0008010">
    <property type="term" value="F:structural constituent of chitin-based larval cuticle"/>
    <property type="evidence" value="ECO:0007669"/>
    <property type="project" value="TreeGrafter"/>
</dbReference>
<dbReference type="PANTHER" id="PTHR10380:SF229">
    <property type="entry name" value="CUTICULAR PROTEIN 49AF, ISOFORM A"/>
    <property type="match status" value="1"/>
</dbReference>
<evidence type="ECO:0000313" key="5">
    <source>
        <dbReference type="Proteomes" id="UP000625711"/>
    </source>
</evidence>
<dbReference type="GO" id="GO:0062129">
    <property type="term" value="C:chitin-based extracellular matrix"/>
    <property type="evidence" value="ECO:0007669"/>
    <property type="project" value="TreeGrafter"/>
</dbReference>
<evidence type="ECO:0000256" key="1">
    <source>
        <dbReference type="ARBA" id="ARBA00022460"/>
    </source>
</evidence>
<dbReference type="PROSITE" id="PS51155">
    <property type="entry name" value="CHIT_BIND_RR_2"/>
    <property type="match status" value="1"/>
</dbReference>
<dbReference type="EMBL" id="JAACXV010000035">
    <property type="protein sequence ID" value="KAF7286200.1"/>
    <property type="molecule type" value="Genomic_DNA"/>
</dbReference>